<protein>
    <submittedName>
        <fullName evidence="2">Uncharacterized protein</fullName>
    </submittedName>
</protein>
<dbReference type="EMBL" id="CAMXCT030003211">
    <property type="protein sequence ID" value="CAL4790360.1"/>
    <property type="molecule type" value="Genomic_DNA"/>
</dbReference>
<feature type="non-terminal residue" evidence="2">
    <location>
        <position position="1"/>
    </location>
</feature>
<proteinExistence type="predicted"/>
<keyword evidence="4" id="KW-1185">Reference proteome</keyword>
<feature type="region of interest" description="Disordered" evidence="1">
    <location>
        <begin position="23"/>
        <end position="42"/>
    </location>
</feature>
<comment type="caution">
    <text evidence="2">The sequence shown here is derived from an EMBL/GenBank/DDBJ whole genome shotgun (WGS) entry which is preliminary data.</text>
</comment>
<gene>
    <name evidence="2" type="ORF">C1SCF055_LOCUS28946</name>
</gene>
<name>A0A9P1D3H1_9DINO</name>
<feature type="compositionally biased region" description="Basic and acidic residues" evidence="1">
    <location>
        <begin position="23"/>
        <end position="34"/>
    </location>
</feature>
<reference evidence="3 4" key="2">
    <citation type="submission" date="2024-05" db="EMBL/GenBank/DDBJ databases">
        <authorList>
            <person name="Chen Y."/>
            <person name="Shah S."/>
            <person name="Dougan E. K."/>
            <person name="Thang M."/>
            <person name="Chan C."/>
        </authorList>
    </citation>
    <scope>NUCLEOTIDE SEQUENCE [LARGE SCALE GENOMIC DNA]</scope>
</reference>
<dbReference type="EMBL" id="CAMXCT020003211">
    <property type="protein sequence ID" value="CAL1156423.1"/>
    <property type="molecule type" value="Genomic_DNA"/>
</dbReference>
<dbReference type="EMBL" id="CAMXCT010003211">
    <property type="protein sequence ID" value="CAI4003048.1"/>
    <property type="molecule type" value="Genomic_DNA"/>
</dbReference>
<accession>A0A9P1D3H1</accession>
<dbReference type="Proteomes" id="UP001152797">
    <property type="component" value="Unassembled WGS sequence"/>
</dbReference>
<reference evidence="2" key="1">
    <citation type="submission" date="2022-10" db="EMBL/GenBank/DDBJ databases">
        <authorList>
            <person name="Chen Y."/>
            <person name="Dougan E. K."/>
            <person name="Chan C."/>
            <person name="Rhodes N."/>
            <person name="Thang M."/>
        </authorList>
    </citation>
    <scope>NUCLEOTIDE SEQUENCE</scope>
</reference>
<evidence type="ECO:0000313" key="4">
    <source>
        <dbReference type="Proteomes" id="UP001152797"/>
    </source>
</evidence>
<organism evidence="2">
    <name type="scientific">Cladocopium goreaui</name>
    <dbReference type="NCBI Taxonomy" id="2562237"/>
    <lineage>
        <taxon>Eukaryota</taxon>
        <taxon>Sar</taxon>
        <taxon>Alveolata</taxon>
        <taxon>Dinophyceae</taxon>
        <taxon>Suessiales</taxon>
        <taxon>Symbiodiniaceae</taxon>
        <taxon>Cladocopium</taxon>
    </lineage>
</organism>
<evidence type="ECO:0000313" key="3">
    <source>
        <dbReference type="EMBL" id="CAL4790360.1"/>
    </source>
</evidence>
<evidence type="ECO:0000256" key="1">
    <source>
        <dbReference type="SAM" id="MobiDB-lite"/>
    </source>
</evidence>
<feature type="region of interest" description="Disordered" evidence="1">
    <location>
        <begin position="139"/>
        <end position="173"/>
    </location>
</feature>
<dbReference type="AlphaFoldDB" id="A0A9P1D3H1"/>
<sequence length="261" mass="27982">IFLHSPSSLLPLSVEASPIIPGRIDETGRNEATRNTECSPPEDSIVSVRTDICLRLLNIHDSDSLLNLQEAEALQYSGRFSLDETNESSTGSPISSGPSSTCWIPASSKFEAASSRSRDFGMSHETSAASAASAGNLTATPIPYSSKDSDDEVGSTEFGTGDSRQQSWQSEESTESVYNTLDAHTKGTCKPCRARSLSLSLFLLGQVPLGWARLKAFSSSTSHAILGLALLQGQHGCSRLLLSKMSRKHLHCILARIVDPL</sequence>
<evidence type="ECO:0000313" key="2">
    <source>
        <dbReference type="EMBL" id="CAI4003048.1"/>
    </source>
</evidence>